<gene>
    <name evidence="2" type="ORF">HNQ96_005340</name>
</gene>
<dbReference type="RefSeq" id="WP_210322475.1">
    <property type="nucleotide sequence ID" value="NZ_JACHGI010000016.1"/>
</dbReference>
<accession>A0A8E2BGJ1</accession>
<dbReference type="Proteomes" id="UP000532373">
    <property type="component" value="Unassembled WGS sequence"/>
</dbReference>
<evidence type="ECO:0000313" key="2">
    <source>
        <dbReference type="EMBL" id="MBB6469450.1"/>
    </source>
</evidence>
<feature type="signal peptide" evidence="1">
    <location>
        <begin position="1"/>
        <end position="23"/>
    </location>
</feature>
<feature type="chain" id="PRO_5034651334" evidence="1">
    <location>
        <begin position="24"/>
        <end position="180"/>
    </location>
</feature>
<dbReference type="AlphaFoldDB" id="A0A8E2BGJ1"/>
<evidence type="ECO:0000256" key="1">
    <source>
        <dbReference type="SAM" id="SignalP"/>
    </source>
</evidence>
<reference evidence="2 3" key="1">
    <citation type="submission" date="2020-08" db="EMBL/GenBank/DDBJ databases">
        <title>Genomic Encyclopedia of Type Strains, Phase IV (KMG-IV): sequencing the most valuable type-strain genomes for metagenomic binning, comparative biology and taxonomic classification.</title>
        <authorList>
            <person name="Goeker M."/>
        </authorList>
    </citation>
    <scope>NUCLEOTIDE SEQUENCE [LARGE SCALE GENOMIC DNA]</scope>
    <source>
        <strain evidence="2 3">DSM 17454</strain>
    </source>
</reference>
<proteinExistence type="predicted"/>
<comment type="caution">
    <text evidence="2">The sequence shown here is derived from an EMBL/GenBank/DDBJ whole genome shotgun (WGS) entry which is preliminary data.</text>
</comment>
<sequence length="180" mass="20045">MGIWVRFSALLSIGLLSVSPAFAFDAQKLDNTIAVFRSGTTAEGYVAHNADRVLANLGGHWFGIISFSSSEVETAYDRLCHKNYSAIGEIDPNGFTVMREMEGQGQLHTRYQLMSGNVYSFTTPFDELVNYLALGPSPDIVKRRAAFYSNGIATINRVDEDTLVIQKNYQMPEIYVRCPD</sequence>
<keyword evidence="1" id="KW-0732">Signal</keyword>
<dbReference type="EMBL" id="JACHGI010000016">
    <property type="protein sequence ID" value="MBB6469450.1"/>
    <property type="molecule type" value="Genomic_DNA"/>
</dbReference>
<name>A0A8E2BGJ1_9HYPH</name>
<organism evidence="2 3">
    <name type="scientific">Aminobacter carboxidus</name>
    <dbReference type="NCBI Taxonomy" id="376165"/>
    <lineage>
        <taxon>Bacteria</taxon>
        <taxon>Pseudomonadati</taxon>
        <taxon>Pseudomonadota</taxon>
        <taxon>Alphaproteobacteria</taxon>
        <taxon>Hyphomicrobiales</taxon>
        <taxon>Phyllobacteriaceae</taxon>
        <taxon>Aminobacter</taxon>
    </lineage>
</organism>
<evidence type="ECO:0000313" key="3">
    <source>
        <dbReference type="Proteomes" id="UP000532373"/>
    </source>
</evidence>
<protein>
    <submittedName>
        <fullName evidence="2">Uncharacterized protein</fullName>
    </submittedName>
</protein>